<dbReference type="PANTHER" id="PTHR36849:SF1">
    <property type="entry name" value="CYTOPLASMIC PROTEIN"/>
    <property type="match status" value="1"/>
</dbReference>
<protein>
    <submittedName>
        <fullName evidence="1">Uncharacterized conserved protein YeaO, DUF488 family</fullName>
    </submittedName>
</protein>
<gene>
    <name evidence="1" type="ORF">SAMN05216186_114114</name>
</gene>
<reference evidence="1 2" key="1">
    <citation type="submission" date="2016-10" db="EMBL/GenBank/DDBJ databases">
        <authorList>
            <person name="de Groot N.N."/>
        </authorList>
    </citation>
    <scope>NUCLEOTIDE SEQUENCE [LARGE SCALE GENOMIC DNA]</scope>
    <source>
        <strain evidence="1 2">JCM 21544</strain>
    </source>
</reference>
<dbReference type="OrthoDB" id="9790745at2"/>
<dbReference type="Pfam" id="PF22752">
    <property type="entry name" value="DUF488-N3i"/>
    <property type="match status" value="1"/>
</dbReference>
<dbReference type="InterPro" id="IPR052552">
    <property type="entry name" value="YeaO-like"/>
</dbReference>
<dbReference type="PANTHER" id="PTHR36849">
    <property type="entry name" value="CYTOPLASMIC PROTEIN-RELATED"/>
    <property type="match status" value="1"/>
</dbReference>
<proteinExistence type="predicted"/>
<evidence type="ECO:0000313" key="1">
    <source>
        <dbReference type="EMBL" id="SDL08213.1"/>
    </source>
</evidence>
<dbReference type="RefSeq" id="WP_084337915.1">
    <property type="nucleotide sequence ID" value="NZ_CBKZNZ010000110.1"/>
</dbReference>
<dbReference type="Proteomes" id="UP000198706">
    <property type="component" value="Unassembled WGS sequence"/>
</dbReference>
<dbReference type="STRING" id="137658.SAMN05216186_114114"/>
<evidence type="ECO:0000313" key="2">
    <source>
        <dbReference type="Proteomes" id="UP000198706"/>
    </source>
</evidence>
<accession>A0A1G9H750</accession>
<dbReference type="EMBL" id="FNFD01000014">
    <property type="protein sequence ID" value="SDL08213.1"/>
    <property type="molecule type" value="Genomic_DNA"/>
</dbReference>
<keyword evidence="2" id="KW-1185">Reference proteome</keyword>
<organism evidence="1 2">
    <name type="scientific">Pseudomonas indica</name>
    <dbReference type="NCBI Taxonomy" id="137658"/>
    <lineage>
        <taxon>Bacteria</taxon>
        <taxon>Pseudomonadati</taxon>
        <taxon>Pseudomonadota</taxon>
        <taxon>Gammaproteobacteria</taxon>
        <taxon>Pseudomonadales</taxon>
        <taxon>Pseudomonadaceae</taxon>
        <taxon>Pseudomonas</taxon>
    </lineage>
</organism>
<name>A0A1G9H750_9PSED</name>
<sequence>MIQCKRVYEPAAASDGYRVLVDRLWPRGCRKETLALDGWLRDLAPSAELRKAFCHEAERFDEFRLLYRGELAAHPEHWWGLLDKARQGTLTLLYAARDEVHNNARVLAEFLEDELERQGEASSPVCYAGEGPG</sequence>
<dbReference type="AlphaFoldDB" id="A0A1G9H750"/>